<feature type="transmembrane region" description="Helical" evidence="5">
    <location>
        <begin position="202"/>
        <end position="233"/>
    </location>
</feature>
<evidence type="ECO:0000256" key="3">
    <source>
        <dbReference type="ARBA" id="ARBA00022989"/>
    </source>
</evidence>
<gene>
    <name evidence="7" type="primary">wzy</name>
    <name evidence="7" type="ORF">bsdE14_00830</name>
</gene>
<dbReference type="InterPro" id="IPR007016">
    <property type="entry name" value="O-antigen_ligase-rel_domated"/>
</dbReference>
<sequence length="417" mass="48409">MTNIIYFLLCTLIFLLPILPSKIMLFSFPFSSDYIFIIMLLVYIAKLLIGSKDRYKFKKYVIDALKNPVTLSMLALFILMIISVSYSLEKGLAARESVRFFSYLFMFFIIKYELNEDKYYYGILNSYICSSVLVGVIGIYQYFSGFGLTDEFKTEFAFGSKFRIASTLENPNSLAGFMILCIFPVIMLLLKTKKKTKKVMYAACLGLFICNLILSFSKNGWIALAIGGFVLILTVNWKYIYGFIIFAIMSLFIPVVTKRLKDFMNPDQYASRIKHWKVAILMIKDHPLFGVGNGNYVSYYDSYIAKYPELDYAYKKRFPVHNSYLKIESELGILGIISFISFIFLSVKSMAKFIRWKEDSYYNLFFIGSFASIIAFYCMNFVDNMFFVPKVTTFFWIIFAVAQGIINRRENKIKIIN</sequence>
<keyword evidence="2 5" id="KW-0812">Transmembrane</keyword>
<protein>
    <submittedName>
        <fullName evidence="7">Exopolysaccharide biosynthesis protein</fullName>
    </submittedName>
</protein>
<feature type="transmembrane region" description="Helical" evidence="5">
    <location>
        <begin position="388"/>
        <end position="406"/>
    </location>
</feature>
<keyword evidence="8" id="KW-1185">Reference proteome</keyword>
<evidence type="ECO:0000256" key="1">
    <source>
        <dbReference type="ARBA" id="ARBA00004141"/>
    </source>
</evidence>
<feature type="transmembrane region" description="Helical" evidence="5">
    <location>
        <begin position="361"/>
        <end position="382"/>
    </location>
</feature>
<accession>A0ABQ5N0E0</accession>
<dbReference type="RefSeq" id="WP_264847938.1">
    <property type="nucleotide sequence ID" value="NZ_BRXR01000001.1"/>
</dbReference>
<evidence type="ECO:0000256" key="4">
    <source>
        <dbReference type="ARBA" id="ARBA00023136"/>
    </source>
</evidence>
<feature type="transmembrane region" description="Helical" evidence="5">
    <location>
        <begin position="30"/>
        <end position="49"/>
    </location>
</feature>
<feature type="transmembrane region" description="Helical" evidence="5">
    <location>
        <begin position="92"/>
        <end position="110"/>
    </location>
</feature>
<comment type="subcellular location">
    <subcellularLocation>
        <location evidence="1">Membrane</location>
        <topology evidence="1">Multi-pass membrane protein</topology>
    </subcellularLocation>
</comment>
<feature type="transmembrane region" description="Helical" evidence="5">
    <location>
        <begin position="239"/>
        <end position="257"/>
    </location>
</feature>
<reference evidence="7 8" key="1">
    <citation type="journal article" date="2024" name="Int. J. Syst. Evol. Microbiol.">
        <title>Clostridium omnivorum sp. nov., isolated from anoxic soil under the treatment of reductive soil disinfestation.</title>
        <authorList>
            <person name="Ueki A."/>
            <person name="Tonouchi A."/>
            <person name="Kaku N."/>
            <person name="Honma S."/>
            <person name="Ueki K."/>
        </authorList>
    </citation>
    <scope>NUCLEOTIDE SEQUENCE [LARGE SCALE GENOMIC DNA]</scope>
    <source>
        <strain evidence="7 8">E14</strain>
    </source>
</reference>
<evidence type="ECO:0000313" key="7">
    <source>
        <dbReference type="EMBL" id="GLC28673.1"/>
    </source>
</evidence>
<evidence type="ECO:0000256" key="2">
    <source>
        <dbReference type="ARBA" id="ARBA00022692"/>
    </source>
</evidence>
<feature type="transmembrane region" description="Helical" evidence="5">
    <location>
        <begin position="331"/>
        <end position="349"/>
    </location>
</feature>
<name>A0ABQ5N0E0_9CLOT</name>
<feature type="transmembrane region" description="Helical" evidence="5">
    <location>
        <begin position="173"/>
        <end position="190"/>
    </location>
</feature>
<evidence type="ECO:0000259" key="6">
    <source>
        <dbReference type="Pfam" id="PF04932"/>
    </source>
</evidence>
<dbReference type="PANTHER" id="PTHR37422">
    <property type="entry name" value="TEICHURONIC ACID BIOSYNTHESIS PROTEIN TUAE"/>
    <property type="match status" value="1"/>
</dbReference>
<feature type="domain" description="O-antigen ligase-related" evidence="6">
    <location>
        <begin position="205"/>
        <end position="340"/>
    </location>
</feature>
<dbReference type="PANTHER" id="PTHR37422:SF17">
    <property type="entry name" value="O-ANTIGEN LIGASE"/>
    <property type="match status" value="1"/>
</dbReference>
<feature type="transmembrane region" description="Helical" evidence="5">
    <location>
        <begin position="122"/>
        <end position="143"/>
    </location>
</feature>
<organism evidence="7 8">
    <name type="scientific">Clostridium omnivorum</name>
    <dbReference type="NCBI Taxonomy" id="1604902"/>
    <lineage>
        <taxon>Bacteria</taxon>
        <taxon>Bacillati</taxon>
        <taxon>Bacillota</taxon>
        <taxon>Clostridia</taxon>
        <taxon>Eubacteriales</taxon>
        <taxon>Clostridiaceae</taxon>
        <taxon>Clostridium</taxon>
    </lineage>
</organism>
<dbReference type="EMBL" id="BRXR01000001">
    <property type="protein sequence ID" value="GLC28673.1"/>
    <property type="molecule type" value="Genomic_DNA"/>
</dbReference>
<proteinExistence type="predicted"/>
<keyword evidence="4 5" id="KW-0472">Membrane</keyword>
<feature type="transmembrane region" description="Helical" evidence="5">
    <location>
        <begin position="69"/>
        <end position="86"/>
    </location>
</feature>
<evidence type="ECO:0000313" key="8">
    <source>
        <dbReference type="Proteomes" id="UP001208567"/>
    </source>
</evidence>
<dbReference type="Pfam" id="PF04932">
    <property type="entry name" value="Wzy_C"/>
    <property type="match status" value="1"/>
</dbReference>
<dbReference type="InterPro" id="IPR051533">
    <property type="entry name" value="WaaL-like"/>
</dbReference>
<keyword evidence="3 5" id="KW-1133">Transmembrane helix</keyword>
<comment type="caution">
    <text evidence="7">The sequence shown here is derived from an EMBL/GenBank/DDBJ whole genome shotgun (WGS) entry which is preliminary data.</text>
</comment>
<dbReference type="Proteomes" id="UP001208567">
    <property type="component" value="Unassembled WGS sequence"/>
</dbReference>
<evidence type="ECO:0000256" key="5">
    <source>
        <dbReference type="SAM" id="Phobius"/>
    </source>
</evidence>